<evidence type="ECO:0000256" key="1">
    <source>
        <dbReference type="ARBA" id="ARBA00002121"/>
    </source>
</evidence>
<comment type="catalytic activity">
    <reaction evidence="13 15">
        <text>riboflavin + ATP = FMN + ADP + H(+)</text>
        <dbReference type="Rhea" id="RHEA:14357"/>
        <dbReference type="ChEBI" id="CHEBI:15378"/>
        <dbReference type="ChEBI" id="CHEBI:30616"/>
        <dbReference type="ChEBI" id="CHEBI:57986"/>
        <dbReference type="ChEBI" id="CHEBI:58210"/>
        <dbReference type="ChEBI" id="CHEBI:456216"/>
        <dbReference type="EC" id="2.7.1.26"/>
    </reaction>
</comment>
<evidence type="ECO:0000259" key="16">
    <source>
        <dbReference type="SMART" id="SM00904"/>
    </source>
</evidence>
<proteinExistence type="inferred from homology"/>
<keyword evidence="5 15" id="KW-0288">FMN</keyword>
<keyword evidence="10 15" id="KW-0274">FAD</keyword>
<dbReference type="GO" id="GO:0008531">
    <property type="term" value="F:riboflavin kinase activity"/>
    <property type="evidence" value="ECO:0007669"/>
    <property type="project" value="UniProtKB-UniRule"/>
</dbReference>
<keyword evidence="9 15" id="KW-0418">Kinase</keyword>
<dbReference type="InterPro" id="IPR014729">
    <property type="entry name" value="Rossmann-like_a/b/a_fold"/>
</dbReference>
<dbReference type="PIRSF" id="PIRSF004491">
    <property type="entry name" value="FAD_Synth"/>
    <property type="match status" value="1"/>
</dbReference>
<dbReference type="GO" id="GO:0009398">
    <property type="term" value="P:FMN biosynthetic process"/>
    <property type="evidence" value="ECO:0007669"/>
    <property type="project" value="UniProtKB-UniRule"/>
</dbReference>
<evidence type="ECO:0000256" key="14">
    <source>
        <dbReference type="ARBA" id="ARBA00049494"/>
    </source>
</evidence>
<comment type="function">
    <text evidence="1">Catalyzes the phosphorylation of riboflavin to FMN followed by the adenylation of FMN to FAD.</text>
</comment>
<evidence type="ECO:0000256" key="2">
    <source>
        <dbReference type="ARBA" id="ARBA00004726"/>
    </source>
</evidence>
<keyword evidence="4 15" id="KW-0285">Flavoprotein</keyword>
<accession>A0A368BQ51</accession>
<evidence type="ECO:0000256" key="15">
    <source>
        <dbReference type="PIRNR" id="PIRNR004491"/>
    </source>
</evidence>
<dbReference type="AlphaFoldDB" id="A0A368BQ51"/>
<evidence type="ECO:0000313" key="17">
    <source>
        <dbReference type="EMBL" id="RCL38816.1"/>
    </source>
</evidence>
<dbReference type="PANTHER" id="PTHR22749:SF6">
    <property type="entry name" value="RIBOFLAVIN KINASE"/>
    <property type="match status" value="1"/>
</dbReference>
<evidence type="ECO:0000256" key="13">
    <source>
        <dbReference type="ARBA" id="ARBA00047880"/>
    </source>
</evidence>
<comment type="pathway">
    <text evidence="2 15">Cofactor biosynthesis; FAD biosynthesis; FAD from FMN: step 1/1.</text>
</comment>
<dbReference type="UniPathway" id="UPA00277">
    <property type="reaction ID" value="UER00407"/>
</dbReference>
<protein>
    <recommendedName>
        <fullName evidence="15">Riboflavin biosynthesis protein</fullName>
    </recommendedName>
    <domain>
        <recommendedName>
            <fullName evidence="15">Riboflavin kinase</fullName>
            <ecNumber evidence="15">2.7.1.26</ecNumber>
        </recommendedName>
        <alternativeName>
            <fullName evidence="15">Flavokinase</fullName>
        </alternativeName>
    </domain>
    <domain>
        <recommendedName>
            <fullName evidence="15">FMN adenylyltransferase</fullName>
            <ecNumber evidence="15">2.7.7.2</ecNumber>
        </recommendedName>
        <alternativeName>
            <fullName evidence="15">FAD pyrophosphorylase</fullName>
        </alternativeName>
        <alternativeName>
            <fullName evidence="15">FAD synthase</fullName>
        </alternativeName>
    </domain>
</protein>
<dbReference type="NCBIfam" id="TIGR00125">
    <property type="entry name" value="cyt_tran_rel"/>
    <property type="match status" value="1"/>
</dbReference>
<evidence type="ECO:0000256" key="5">
    <source>
        <dbReference type="ARBA" id="ARBA00022643"/>
    </source>
</evidence>
<keyword evidence="7 15" id="KW-0548">Nucleotidyltransferase</keyword>
<keyword evidence="11 15" id="KW-0067">ATP-binding</keyword>
<evidence type="ECO:0000256" key="10">
    <source>
        <dbReference type="ARBA" id="ARBA00022827"/>
    </source>
</evidence>
<dbReference type="SUPFAM" id="SSF82114">
    <property type="entry name" value="Riboflavin kinase-like"/>
    <property type="match status" value="1"/>
</dbReference>
<evidence type="ECO:0000256" key="7">
    <source>
        <dbReference type="ARBA" id="ARBA00022695"/>
    </source>
</evidence>
<dbReference type="Pfam" id="PF06574">
    <property type="entry name" value="FAD_syn"/>
    <property type="match status" value="1"/>
</dbReference>
<gene>
    <name evidence="17" type="primary">ribF</name>
    <name evidence="17" type="ORF">DBW97_02030</name>
</gene>
<dbReference type="SUPFAM" id="SSF52374">
    <property type="entry name" value="Nucleotidylyl transferase"/>
    <property type="match status" value="1"/>
</dbReference>
<dbReference type="InterPro" id="IPR004821">
    <property type="entry name" value="Cyt_trans-like"/>
</dbReference>
<dbReference type="GO" id="GO:0005524">
    <property type="term" value="F:ATP binding"/>
    <property type="evidence" value="ECO:0007669"/>
    <property type="project" value="UniProtKB-UniRule"/>
</dbReference>
<comment type="pathway">
    <text evidence="3 15">Cofactor biosynthesis; FMN biosynthesis; FMN from riboflavin (ATP route): step 1/1.</text>
</comment>
<dbReference type="NCBIfam" id="TIGR00083">
    <property type="entry name" value="ribF"/>
    <property type="match status" value="1"/>
</dbReference>
<dbReference type="CDD" id="cd02064">
    <property type="entry name" value="FAD_synthetase_N"/>
    <property type="match status" value="1"/>
</dbReference>
<sequence>MARFVTTIGNFDGIHLGHQKLLNDLKSIAKNQGFKTRVVTFNPYPFEFFKHSKKRILSTKDKIDVLNSMGIEKVVEIKFDERFRKLSPEDFFNEYLLKDTKILMVGEDFRFGKDREGDTELLQKLCKKYSIEFIALKDVSLNNKRISSSWVREVLHEGAFASAGDLLGRDYTITGKVLSGNQIGRRIQTPTANIEIDNYNFCFSGVFLCKVGFNDKEYFAIANFGPKPTFNDYRQSLEVNIFDFKGNLYDEVLRVVFLCKIRDQIKFESIDDLKRQIAKDIEDAKNLISNNE</sequence>
<keyword evidence="6 15" id="KW-0808">Transferase</keyword>
<dbReference type="InterPro" id="IPR023468">
    <property type="entry name" value="Riboflavin_kinase"/>
</dbReference>
<evidence type="ECO:0000256" key="11">
    <source>
        <dbReference type="ARBA" id="ARBA00022840"/>
    </source>
</evidence>
<dbReference type="InterPro" id="IPR015864">
    <property type="entry name" value="FAD_synthase"/>
</dbReference>
<dbReference type="FunFam" id="3.40.50.620:FF:000021">
    <property type="entry name" value="Riboflavin biosynthesis protein"/>
    <property type="match status" value="1"/>
</dbReference>
<comment type="similarity">
    <text evidence="15">Belongs to the ribF family.</text>
</comment>
<dbReference type="SMART" id="SM00904">
    <property type="entry name" value="Flavokinase"/>
    <property type="match status" value="1"/>
</dbReference>
<dbReference type="UniPathway" id="UPA00276">
    <property type="reaction ID" value="UER00406"/>
</dbReference>
<evidence type="ECO:0000256" key="6">
    <source>
        <dbReference type="ARBA" id="ARBA00022679"/>
    </source>
</evidence>
<dbReference type="Proteomes" id="UP000252147">
    <property type="component" value="Unassembled WGS sequence"/>
</dbReference>
<dbReference type="NCBIfam" id="NF004162">
    <property type="entry name" value="PRK05627.1-5"/>
    <property type="match status" value="1"/>
</dbReference>
<reference evidence="17 18" key="1">
    <citation type="journal article" date="2018" name="Microbiome">
        <title>Fine metagenomic profile of the Mediterranean stratified and mixed water columns revealed by assembly and recruitment.</title>
        <authorList>
            <person name="Haro-Moreno J.M."/>
            <person name="Lopez-Perez M."/>
            <person name="De La Torre J.R."/>
            <person name="Picazo A."/>
            <person name="Camacho A."/>
            <person name="Rodriguez-Valera F."/>
        </authorList>
    </citation>
    <scope>NUCLEOTIDE SEQUENCE [LARGE SCALE GENOMIC DNA]</scope>
    <source>
        <strain evidence="17">MED-G83</strain>
    </source>
</reference>
<dbReference type="Gene3D" id="2.40.30.30">
    <property type="entry name" value="Riboflavin kinase-like"/>
    <property type="match status" value="1"/>
</dbReference>
<dbReference type="InterPro" id="IPR015865">
    <property type="entry name" value="Riboflavin_kinase_bac/euk"/>
</dbReference>
<dbReference type="InterPro" id="IPR023465">
    <property type="entry name" value="Riboflavin_kinase_dom_sf"/>
</dbReference>
<name>A0A368BQ51_9GAMM</name>
<evidence type="ECO:0000256" key="3">
    <source>
        <dbReference type="ARBA" id="ARBA00005201"/>
    </source>
</evidence>
<keyword evidence="8 15" id="KW-0547">Nucleotide-binding</keyword>
<feature type="domain" description="Riboflavin kinase" evidence="16">
    <location>
        <begin position="166"/>
        <end position="289"/>
    </location>
</feature>
<dbReference type="Pfam" id="PF01687">
    <property type="entry name" value="Flavokinase"/>
    <property type="match status" value="1"/>
</dbReference>
<dbReference type="EMBL" id="QOPD01000002">
    <property type="protein sequence ID" value="RCL38816.1"/>
    <property type="molecule type" value="Genomic_DNA"/>
</dbReference>
<dbReference type="GO" id="GO:0006747">
    <property type="term" value="P:FAD biosynthetic process"/>
    <property type="evidence" value="ECO:0007669"/>
    <property type="project" value="UniProtKB-UniRule"/>
</dbReference>
<organism evidence="17 18">
    <name type="scientific">SAR86 cluster bacterium</name>
    <dbReference type="NCBI Taxonomy" id="2030880"/>
    <lineage>
        <taxon>Bacteria</taxon>
        <taxon>Pseudomonadati</taxon>
        <taxon>Pseudomonadota</taxon>
        <taxon>Gammaproteobacteria</taxon>
        <taxon>SAR86 cluster</taxon>
    </lineage>
</organism>
<dbReference type="GO" id="GO:0003919">
    <property type="term" value="F:FMN adenylyltransferase activity"/>
    <property type="evidence" value="ECO:0007669"/>
    <property type="project" value="UniProtKB-UniRule"/>
</dbReference>
<evidence type="ECO:0000256" key="8">
    <source>
        <dbReference type="ARBA" id="ARBA00022741"/>
    </source>
</evidence>
<dbReference type="Gene3D" id="3.40.50.620">
    <property type="entry name" value="HUPs"/>
    <property type="match status" value="1"/>
</dbReference>
<evidence type="ECO:0000256" key="9">
    <source>
        <dbReference type="ARBA" id="ARBA00022777"/>
    </source>
</evidence>
<evidence type="ECO:0000256" key="4">
    <source>
        <dbReference type="ARBA" id="ARBA00022630"/>
    </source>
</evidence>
<keyword evidence="12" id="KW-0511">Multifunctional enzyme</keyword>
<evidence type="ECO:0000256" key="12">
    <source>
        <dbReference type="ARBA" id="ARBA00023268"/>
    </source>
</evidence>
<dbReference type="GO" id="GO:0009231">
    <property type="term" value="P:riboflavin biosynthetic process"/>
    <property type="evidence" value="ECO:0007669"/>
    <property type="project" value="InterPro"/>
</dbReference>
<comment type="catalytic activity">
    <reaction evidence="14 15">
        <text>FMN + ATP + H(+) = FAD + diphosphate</text>
        <dbReference type="Rhea" id="RHEA:17237"/>
        <dbReference type="ChEBI" id="CHEBI:15378"/>
        <dbReference type="ChEBI" id="CHEBI:30616"/>
        <dbReference type="ChEBI" id="CHEBI:33019"/>
        <dbReference type="ChEBI" id="CHEBI:57692"/>
        <dbReference type="ChEBI" id="CHEBI:58210"/>
        <dbReference type="EC" id="2.7.7.2"/>
    </reaction>
</comment>
<dbReference type="InterPro" id="IPR002606">
    <property type="entry name" value="Riboflavin_kinase_bac"/>
</dbReference>
<evidence type="ECO:0000313" key="18">
    <source>
        <dbReference type="Proteomes" id="UP000252147"/>
    </source>
</evidence>
<dbReference type="PANTHER" id="PTHR22749">
    <property type="entry name" value="RIBOFLAVIN KINASE/FMN ADENYLYLTRANSFERASE"/>
    <property type="match status" value="1"/>
</dbReference>
<comment type="caution">
    <text evidence="17">The sequence shown here is derived from an EMBL/GenBank/DDBJ whole genome shotgun (WGS) entry which is preliminary data.</text>
</comment>
<dbReference type="EC" id="2.7.7.2" evidence="15"/>
<dbReference type="EC" id="2.7.1.26" evidence="15"/>